<organism evidence="2 3">
    <name type="scientific">Giesbergeria sinuosa</name>
    <dbReference type="NCBI Taxonomy" id="80883"/>
    <lineage>
        <taxon>Bacteria</taxon>
        <taxon>Pseudomonadati</taxon>
        <taxon>Pseudomonadota</taxon>
        <taxon>Betaproteobacteria</taxon>
        <taxon>Burkholderiales</taxon>
        <taxon>Comamonadaceae</taxon>
        <taxon>Giesbergeria</taxon>
    </lineage>
</organism>
<dbReference type="Proteomes" id="UP001596001">
    <property type="component" value="Unassembled WGS sequence"/>
</dbReference>
<accession>A0ABV9QCF7</accession>
<evidence type="ECO:0000313" key="3">
    <source>
        <dbReference type="Proteomes" id="UP001596001"/>
    </source>
</evidence>
<gene>
    <name evidence="2" type="ORF">ACFO6X_06295</name>
</gene>
<comment type="caution">
    <text evidence="2">The sequence shown here is derived from an EMBL/GenBank/DDBJ whole genome shotgun (WGS) entry which is preliminary data.</text>
</comment>
<feature type="region of interest" description="Disordered" evidence="1">
    <location>
        <begin position="53"/>
        <end position="82"/>
    </location>
</feature>
<dbReference type="InterPro" id="IPR014859">
    <property type="entry name" value="Phage_TAC_4"/>
</dbReference>
<proteinExistence type="predicted"/>
<keyword evidence="3" id="KW-1185">Reference proteome</keyword>
<feature type="compositionally biased region" description="Low complexity" evidence="1">
    <location>
        <begin position="65"/>
        <end position="82"/>
    </location>
</feature>
<protein>
    <submittedName>
        <fullName evidence="2">Phage tail assembly chaperone</fullName>
    </submittedName>
</protein>
<dbReference type="Pfam" id="PF08748">
    <property type="entry name" value="Phage_TAC_4"/>
    <property type="match status" value="1"/>
</dbReference>
<evidence type="ECO:0000313" key="2">
    <source>
        <dbReference type="EMBL" id="MFC4788594.1"/>
    </source>
</evidence>
<dbReference type="EMBL" id="JBHSHJ010000003">
    <property type="protein sequence ID" value="MFC4788594.1"/>
    <property type="molecule type" value="Genomic_DNA"/>
</dbReference>
<sequence>MTTTAKKKPAAFILGKRPETIPATVQLTLPTGEIHAIECKFKYRTRTEFGQLWDSLSKPKPQAPAPDAGQDQQEQPVAPPEQVTFTAALDDANRINVDHTLQFLAGWNLEYDLTPENLGQLFDEVPAAASELFEAYRAAMVHGRLGN</sequence>
<name>A0ABV9QCF7_9BURK</name>
<evidence type="ECO:0000256" key="1">
    <source>
        <dbReference type="SAM" id="MobiDB-lite"/>
    </source>
</evidence>
<dbReference type="RefSeq" id="WP_382431162.1">
    <property type="nucleotide sequence ID" value="NZ_JBHSHJ010000003.1"/>
</dbReference>
<reference evidence="3" key="1">
    <citation type="journal article" date="2019" name="Int. J. Syst. Evol. Microbiol.">
        <title>The Global Catalogue of Microorganisms (GCM) 10K type strain sequencing project: providing services to taxonomists for standard genome sequencing and annotation.</title>
        <authorList>
            <consortium name="The Broad Institute Genomics Platform"/>
            <consortium name="The Broad Institute Genome Sequencing Center for Infectious Disease"/>
            <person name="Wu L."/>
            <person name="Ma J."/>
        </authorList>
    </citation>
    <scope>NUCLEOTIDE SEQUENCE [LARGE SCALE GENOMIC DNA]</scope>
    <source>
        <strain evidence="3">CCUG 49452</strain>
    </source>
</reference>